<sequence length="116" mass="12171">MNGRTFLSGLGSSLAGILVWAGLYCALSQAISEEPLSSQEEVAFKAFYILIAVVGVLLAFWLSWLFAPSDTSSKVLSVILVAIFIAVVIYPLAQGTSVANECNVGLAWPVSVGGCD</sequence>
<dbReference type="AlphaFoldDB" id="A0A1G1VZT5"/>
<proteinExistence type="predicted"/>
<reference evidence="2 3" key="1">
    <citation type="journal article" date="2016" name="Nat. Commun.">
        <title>Thousands of microbial genomes shed light on interconnected biogeochemical processes in an aquifer system.</title>
        <authorList>
            <person name="Anantharaman K."/>
            <person name="Brown C.T."/>
            <person name="Hug L.A."/>
            <person name="Sharon I."/>
            <person name="Castelle C.J."/>
            <person name="Probst A.J."/>
            <person name="Thomas B.C."/>
            <person name="Singh A."/>
            <person name="Wilkins M.J."/>
            <person name="Karaoz U."/>
            <person name="Brodie E.L."/>
            <person name="Williams K.H."/>
            <person name="Hubbard S.S."/>
            <person name="Banfield J.F."/>
        </authorList>
    </citation>
    <scope>NUCLEOTIDE SEQUENCE [LARGE SCALE GENOMIC DNA]</scope>
</reference>
<evidence type="ECO:0000313" key="2">
    <source>
        <dbReference type="EMBL" id="OGY20903.1"/>
    </source>
</evidence>
<organism evidence="2 3">
    <name type="scientific">Candidatus Woykebacteria bacterium GWA1_44_8</name>
    <dbReference type="NCBI Taxonomy" id="1802591"/>
    <lineage>
        <taxon>Bacteria</taxon>
        <taxon>Candidatus Woykeibacteriota</taxon>
    </lineage>
</organism>
<evidence type="ECO:0000256" key="1">
    <source>
        <dbReference type="SAM" id="Phobius"/>
    </source>
</evidence>
<protein>
    <submittedName>
        <fullName evidence="2">Uncharacterized protein</fullName>
    </submittedName>
</protein>
<feature type="transmembrane region" description="Helical" evidence="1">
    <location>
        <begin position="74"/>
        <end position="93"/>
    </location>
</feature>
<accession>A0A1G1VZT5</accession>
<name>A0A1G1VZT5_9BACT</name>
<evidence type="ECO:0000313" key="3">
    <source>
        <dbReference type="Proteomes" id="UP000176299"/>
    </source>
</evidence>
<dbReference type="Proteomes" id="UP000176299">
    <property type="component" value="Unassembled WGS sequence"/>
</dbReference>
<dbReference type="EMBL" id="MHCN01000020">
    <property type="protein sequence ID" value="OGY20903.1"/>
    <property type="molecule type" value="Genomic_DNA"/>
</dbReference>
<feature type="transmembrane region" description="Helical" evidence="1">
    <location>
        <begin position="46"/>
        <end position="67"/>
    </location>
</feature>
<keyword evidence="1" id="KW-1133">Transmembrane helix</keyword>
<keyword evidence="1" id="KW-0812">Transmembrane</keyword>
<keyword evidence="1" id="KW-0472">Membrane</keyword>
<gene>
    <name evidence="2" type="ORF">A2113_02090</name>
</gene>
<comment type="caution">
    <text evidence="2">The sequence shown here is derived from an EMBL/GenBank/DDBJ whole genome shotgun (WGS) entry which is preliminary data.</text>
</comment>